<evidence type="ECO:0000256" key="2">
    <source>
        <dbReference type="ARBA" id="ARBA00022777"/>
    </source>
</evidence>
<evidence type="ECO:0000313" key="8">
    <source>
        <dbReference type="Proteomes" id="UP001060275"/>
    </source>
</evidence>
<keyword evidence="6" id="KW-0963">Cytoplasm</keyword>
<comment type="similarity">
    <text evidence="6">Belongs to the NAD kinase family.</text>
</comment>
<dbReference type="Pfam" id="PF01513">
    <property type="entry name" value="NAD_kinase"/>
    <property type="match status" value="1"/>
</dbReference>
<dbReference type="HAMAP" id="MF_00361">
    <property type="entry name" value="NAD_kinase"/>
    <property type="match status" value="1"/>
</dbReference>
<accession>A0A9Q4ALP1</accession>
<dbReference type="Pfam" id="PF20143">
    <property type="entry name" value="NAD_kinase_C"/>
    <property type="match status" value="1"/>
</dbReference>
<keyword evidence="1 6" id="KW-0808">Transferase</keyword>
<evidence type="ECO:0000256" key="1">
    <source>
        <dbReference type="ARBA" id="ARBA00022679"/>
    </source>
</evidence>
<reference evidence="7" key="1">
    <citation type="submission" date="2022-06" db="EMBL/GenBank/DDBJ databases">
        <title>Devosia sp. XJ19-45 genome assembly.</title>
        <authorList>
            <person name="Li B."/>
            <person name="Cai M."/>
            <person name="Nie G."/>
            <person name="Li W."/>
        </authorList>
    </citation>
    <scope>NUCLEOTIDE SEQUENCE</scope>
    <source>
        <strain evidence="7">XJ19-45</strain>
    </source>
</reference>
<dbReference type="GO" id="GO:0005524">
    <property type="term" value="F:ATP binding"/>
    <property type="evidence" value="ECO:0007669"/>
    <property type="project" value="UniProtKB-KW"/>
</dbReference>
<feature type="binding site" evidence="6">
    <location>
        <position position="150"/>
    </location>
    <ligand>
        <name>NAD(+)</name>
        <dbReference type="ChEBI" id="CHEBI:57540"/>
    </ligand>
</feature>
<keyword evidence="6" id="KW-0067">ATP-binding</keyword>
<dbReference type="AlphaFoldDB" id="A0A9Q4ALP1"/>
<dbReference type="EMBL" id="JAMWDU010000001">
    <property type="protein sequence ID" value="MCP8886212.1"/>
    <property type="molecule type" value="Genomic_DNA"/>
</dbReference>
<evidence type="ECO:0000256" key="6">
    <source>
        <dbReference type="HAMAP-Rule" id="MF_00361"/>
    </source>
</evidence>
<evidence type="ECO:0000313" key="7">
    <source>
        <dbReference type="EMBL" id="MCP8886212.1"/>
    </source>
</evidence>
<keyword evidence="2 6" id="KW-0418">Kinase</keyword>
<sequence length="253" mass="27766">MGKICVVTNETQAAEAAAVRLRARYGDSSLEDADFVVALGGDGLMLQTLHRVMGTETPVYGMNFGSVGFMMNTYSEDGLLDRLEASQRTRIYPLAMEVLDASGHERTALAINEVSLFRSTYQAAKLQILVDDEVRLDELICDGALLATPAGSTAYNLSAHGPILPIEAPLLALTPISPFRPRRWRGAILSNRAAVKFITREANKRPVSAVADNVEFHNVLEVTVREDRSHGVTLLFDPGTSLEERVLSEQFRF</sequence>
<dbReference type="PANTHER" id="PTHR20275:SF0">
    <property type="entry name" value="NAD KINASE"/>
    <property type="match status" value="1"/>
</dbReference>
<organism evidence="7 8">
    <name type="scientific">Devosia ureilytica</name>
    <dbReference type="NCBI Taxonomy" id="2952754"/>
    <lineage>
        <taxon>Bacteria</taxon>
        <taxon>Pseudomonadati</taxon>
        <taxon>Pseudomonadota</taxon>
        <taxon>Alphaproteobacteria</taxon>
        <taxon>Hyphomicrobiales</taxon>
        <taxon>Devosiaceae</taxon>
        <taxon>Devosia</taxon>
    </lineage>
</organism>
<evidence type="ECO:0000256" key="4">
    <source>
        <dbReference type="ARBA" id="ARBA00023027"/>
    </source>
</evidence>
<comment type="caution">
    <text evidence="6">Lacks conserved residue(s) required for the propagation of feature annotation.</text>
</comment>
<keyword evidence="6" id="KW-0547">Nucleotide-binding</keyword>
<dbReference type="InterPro" id="IPR017437">
    <property type="entry name" value="ATP-NAD_kinase_PpnK-typ_C"/>
</dbReference>
<dbReference type="Gene3D" id="3.40.50.10330">
    <property type="entry name" value="Probable inorganic polyphosphate/atp-NAD kinase, domain 1"/>
    <property type="match status" value="1"/>
</dbReference>
<comment type="catalytic activity">
    <reaction evidence="5 6">
        <text>NAD(+) + ATP = ADP + NADP(+) + H(+)</text>
        <dbReference type="Rhea" id="RHEA:18629"/>
        <dbReference type="ChEBI" id="CHEBI:15378"/>
        <dbReference type="ChEBI" id="CHEBI:30616"/>
        <dbReference type="ChEBI" id="CHEBI:57540"/>
        <dbReference type="ChEBI" id="CHEBI:58349"/>
        <dbReference type="ChEBI" id="CHEBI:456216"/>
        <dbReference type="EC" id="2.7.1.23"/>
    </reaction>
</comment>
<dbReference type="Gene3D" id="2.60.200.30">
    <property type="entry name" value="Probable inorganic polyphosphate/atp-NAD kinase, domain 2"/>
    <property type="match status" value="1"/>
</dbReference>
<dbReference type="GO" id="GO:0005737">
    <property type="term" value="C:cytoplasm"/>
    <property type="evidence" value="ECO:0007669"/>
    <property type="project" value="UniProtKB-SubCell"/>
</dbReference>
<evidence type="ECO:0000256" key="3">
    <source>
        <dbReference type="ARBA" id="ARBA00022857"/>
    </source>
</evidence>
<keyword evidence="3 6" id="KW-0521">NADP</keyword>
<dbReference type="GO" id="GO:0006741">
    <property type="term" value="P:NADP+ biosynthetic process"/>
    <property type="evidence" value="ECO:0007669"/>
    <property type="project" value="UniProtKB-UniRule"/>
</dbReference>
<dbReference type="GO" id="GO:0051287">
    <property type="term" value="F:NAD binding"/>
    <property type="evidence" value="ECO:0007669"/>
    <property type="project" value="UniProtKB-ARBA"/>
</dbReference>
<feature type="binding site" evidence="6">
    <location>
        <begin position="42"/>
        <end position="43"/>
    </location>
    <ligand>
        <name>NAD(+)</name>
        <dbReference type="ChEBI" id="CHEBI:57540"/>
    </ligand>
</feature>
<dbReference type="GO" id="GO:0019674">
    <property type="term" value="P:NAD+ metabolic process"/>
    <property type="evidence" value="ECO:0007669"/>
    <property type="project" value="InterPro"/>
</dbReference>
<protein>
    <recommendedName>
        <fullName evidence="6">NAD kinase</fullName>
        <ecNumber evidence="6">2.7.1.23</ecNumber>
    </recommendedName>
    <alternativeName>
        <fullName evidence="6">ATP-dependent NAD kinase</fullName>
    </alternativeName>
</protein>
<feature type="binding site" evidence="6">
    <location>
        <begin position="112"/>
        <end position="113"/>
    </location>
    <ligand>
        <name>NAD(+)</name>
        <dbReference type="ChEBI" id="CHEBI:57540"/>
    </ligand>
</feature>
<comment type="subcellular location">
    <subcellularLocation>
        <location evidence="6">Cytoplasm</location>
    </subcellularLocation>
</comment>
<comment type="caution">
    <text evidence="7">The sequence shown here is derived from an EMBL/GenBank/DDBJ whole genome shotgun (WGS) entry which is preliminary data.</text>
</comment>
<feature type="binding site" evidence="6">
    <location>
        <begin position="153"/>
        <end position="158"/>
    </location>
    <ligand>
        <name>NAD(+)</name>
        <dbReference type="ChEBI" id="CHEBI:57540"/>
    </ligand>
</feature>
<feature type="binding site" evidence="6">
    <location>
        <position position="142"/>
    </location>
    <ligand>
        <name>NAD(+)</name>
        <dbReference type="ChEBI" id="CHEBI:57540"/>
    </ligand>
</feature>
<proteinExistence type="inferred from homology"/>
<gene>
    <name evidence="6" type="primary">nadK</name>
    <name evidence="7" type="ORF">NF348_03770</name>
</gene>
<dbReference type="Proteomes" id="UP001060275">
    <property type="component" value="Unassembled WGS sequence"/>
</dbReference>
<comment type="cofactor">
    <cofactor evidence="6">
        <name>a divalent metal cation</name>
        <dbReference type="ChEBI" id="CHEBI:60240"/>
    </cofactor>
</comment>
<name>A0A9Q4ALP1_9HYPH</name>
<evidence type="ECO:0000256" key="5">
    <source>
        <dbReference type="ARBA" id="ARBA00047925"/>
    </source>
</evidence>
<dbReference type="RefSeq" id="WP_254672610.1">
    <property type="nucleotide sequence ID" value="NZ_JAMWDU010000001.1"/>
</dbReference>
<dbReference type="InterPro" id="IPR002504">
    <property type="entry name" value="NADK"/>
</dbReference>
<dbReference type="PANTHER" id="PTHR20275">
    <property type="entry name" value="NAD KINASE"/>
    <property type="match status" value="1"/>
</dbReference>
<dbReference type="InterPro" id="IPR016064">
    <property type="entry name" value="NAD/diacylglycerol_kinase_sf"/>
</dbReference>
<dbReference type="EC" id="2.7.1.23" evidence="6"/>
<keyword evidence="8" id="KW-1185">Reference proteome</keyword>
<dbReference type="GO" id="GO:0046872">
    <property type="term" value="F:metal ion binding"/>
    <property type="evidence" value="ECO:0007669"/>
    <property type="project" value="UniProtKB-UniRule"/>
</dbReference>
<dbReference type="NCBIfam" id="NF003406">
    <property type="entry name" value="PRK04761.1"/>
    <property type="match status" value="1"/>
</dbReference>
<dbReference type="InterPro" id="IPR017438">
    <property type="entry name" value="ATP-NAD_kinase_N"/>
</dbReference>
<dbReference type="SUPFAM" id="SSF111331">
    <property type="entry name" value="NAD kinase/diacylglycerol kinase-like"/>
    <property type="match status" value="1"/>
</dbReference>
<feature type="active site" description="Proton acceptor" evidence="6">
    <location>
        <position position="42"/>
    </location>
</feature>
<dbReference type="GO" id="GO:0003951">
    <property type="term" value="F:NAD+ kinase activity"/>
    <property type="evidence" value="ECO:0007669"/>
    <property type="project" value="UniProtKB-UniRule"/>
</dbReference>
<keyword evidence="4 6" id="KW-0520">NAD</keyword>
<comment type="function">
    <text evidence="6">Involved in the regulation of the intracellular balance of NAD and NADP, and is a key enzyme in the biosynthesis of NADP. Catalyzes specifically the phosphorylation on 2'-hydroxyl of the adenosine moiety of NAD to yield NADP.</text>
</comment>